<evidence type="ECO:0000256" key="9">
    <source>
        <dbReference type="ARBA" id="ARBA00023224"/>
    </source>
</evidence>
<feature type="domain" description="Methyl-accepting transducer" evidence="15">
    <location>
        <begin position="270"/>
        <end position="499"/>
    </location>
</feature>
<dbReference type="GO" id="GO:0004888">
    <property type="term" value="F:transmembrane signaling receptor activity"/>
    <property type="evidence" value="ECO:0007669"/>
    <property type="project" value="InterPro"/>
</dbReference>
<evidence type="ECO:0000256" key="10">
    <source>
        <dbReference type="ARBA" id="ARBA00029447"/>
    </source>
</evidence>
<dbReference type="Proteomes" id="UP000627205">
    <property type="component" value="Unassembled WGS sequence"/>
</dbReference>
<dbReference type="FunFam" id="1.10.287.950:FF:000002">
    <property type="entry name" value="Methyl-accepting chemotaxis protein"/>
    <property type="match status" value="1"/>
</dbReference>
<feature type="compositionally biased region" description="Low complexity" evidence="13">
    <location>
        <begin position="540"/>
        <end position="549"/>
    </location>
</feature>
<reference evidence="17" key="1">
    <citation type="journal article" date="2014" name="Int. J. Syst. Evol. Microbiol.">
        <title>Complete genome sequence of Corynebacterium casei LMG S-19264T (=DSM 44701T), isolated from a smear-ripened cheese.</title>
        <authorList>
            <consortium name="US DOE Joint Genome Institute (JGI-PGF)"/>
            <person name="Walter F."/>
            <person name="Albersmeier A."/>
            <person name="Kalinowski J."/>
            <person name="Ruckert C."/>
        </authorList>
    </citation>
    <scope>NUCLEOTIDE SEQUENCE</scope>
    <source>
        <strain evidence="17">CCM 7664</strain>
    </source>
</reference>
<keyword evidence="3" id="KW-0488">Methylation</keyword>
<dbReference type="CDD" id="cd11386">
    <property type="entry name" value="MCP_signal"/>
    <property type="match status" value="1"/>
</dbReference>
<dbReference type="CDD" id="cd06225">
    <property type="entry name" value="HAMP"/>
    <property type="match status" value="1"/>
</dbReference>
<dbReference type="SMART" id="SM00304">
    <property type="entry name" value="HAMP"/>
    <property type="match status" value="1"/>
</dbReference>
<keyword evidence="7 14" id="KW-1133">Transmembrane helix</keyword>
<dbReference type="Pfam" id="PF00672">
    <property type="entry name" value="HAMP"/>
    <property type="match status" value="1"/>
</dbReference>
<feature type="coiled-coil region" evidence="12">
    <location>
        <begin position="470"/>
        <end position="508"/>
    </location>
</feature>
<dbReference type="InterPro" id="IPR035440">
    <property type="entry name" value="4HB_MCP_dom_sf"/>
</dbReference>
<dbReference type="Pfam" id="PF02203">
    <property type="entry name" value="TarH"/>
    <property type="match status" value="1"/>
</dbReference>
<evidence type="ECO:0000259" key="16">
    <source>
        <dbReference type="PROSITE" id="PS50885"/>
    </source>
</evidence>
<keyword evidence="18" id="KW-1185">Reference proteome</keyword>
<dbReference type="RefSeq" id="WP_188420129.1">
    <property type="nucleotide sequence ID" value="NZ_BMDP01000002.1"/>
</dbReference>
<comment type="subcellular location">
    <subcellularLocation>
        <location evidence="1">Cell inner membrane</location>
        <topology evidence="1">Multi-pass membrane protein</topology>
    </subcellularLocation>
</comment>
<comment type="similarity">
    <text evidence="10">Belongs to the methyl-accepting chemotaxis (MCP) protein family.</text>
</comment>
<dbReference type="InterPro" id="IPR004090">
    <property type="entry name" value="Chemotax_Me-accpt_rcpt"/>
</dbReference>
<dbReference type="SMART" id="SM00283">
    <property type="entry name" value="MA"/>
    <property type="match status" value="1"/>
</dbReference>
<evidence type="ECO:0000313" key="17">
    <source>
        <dbReference type="EMBL" id="GGI54024.1"/>
    </source>
</evidence>
<evidence type="ECO:0000256" key="13">
    <source>
        <dbReference type="SAM" id="MobiDB-lite"/>
    </source>
</evidence>
<evidence type="ECO:0000256" key="7">
    <source>
        <dbReference type="ARBA" id="ARBA00022989"/>
    </source>
</evidence>
<dbReference type="PROSITE" id="PS50885">
    <property type="entry name" value="HAMP"/>
    <property type="match status" value="1"/>
</dbReference>
<protein>
    <submittedName>
        <fullName evidence="17">Methyl-accepting chemotaxis protein</fullName>
    </submittedName>
</protein>
<dbReference type="PROSITE" id="PS50111">
    <property type="entry name" value="CHEMOTAXIS_TRANSDUC_2"/>
    <property type="match status" value="1"/>
</dbReference>
<keyword evidence="6 14" id="KW-0812">Transmembrane</keyword>
<keyword evidence="9 11" id="KW-0807">Transducer</keyword>
<comment type="caution">
    <text evidence="17">The sequence shown here is derived from an EMBL/GenBank/DDBJ whole genome shotgun (WGS) entry which is preliminary data.</text>
</comment>
<evidence type="ECO:0000313" key="18">
    <source>
        <dbReference type="Proteomes" id="UP000627205"/>
    </source>
</evidence>
<dbReference type="SUPFAM" id="SSF58104">
    <property type="entry name" value="Methyl-accepting chemotaxis protein (MCP) signaling domain"/>
    <property type="match status" value="1"/>
</dbReference>
<evidence type="ECO:0000259" key="15">
    <source>
        <dbReference type="PROSITE" id="PS50111"/>
    </source>
</evidence>
<feature type="domain" description="HAMP" evidence="16">
    <location>
        <begin position="213"/>
        <end position="265"/>
    </location>
</feature>
<evidence type="ECO:0000256" key="2">
    <source>
        <dbReference type="ARBA" id="ARBA00022475"/>
    </source>
</evidence>
<dbReference type="InterPro" id="IPR004089">
    <property type="entry name" value="MCPsignal_dom"/>
</dbReference>
<evidence type="ECO:0000256" key="4">
    <source>
        <dbReference type="ARBA" id="ARBA00022500"/>
    </source>
</evidence>
<dbReference type="PANTHER" id="PTHR43531:SF14">
    <property type="entry name" value="METHYL-ACCEPTING CHEMOTAXIS PROTEIN I-RELATED"/>
    <property type="match status" value="1"/>
</dbReference>
<dbReference type="PANTHER" id="PTHR43531">
    <property type="entry name" value="PROTEIN ICFG"/>
    <property type="match status" value="1"/>
</dbReference>
<dbReference type="PRINTS" id="PR00260">
    <property type="entry name" value="CHEMTRNSDUCR"/>
</dbReference>
<gene>
    <name evidence="17" type="ORF">GCM10011430_11980</name>
</gene>
<feature type="region of interest" description="Disordered" evidence="13">
    <location>
        <begin position="540"/>
        <end position="572"/>
    </location>
</feature>
<keyword evidence="4" id="KW-0145">Chemotaxis</keyword>
<feature type="coiled-coil region" evidence="12">
    <location>
        <begin position="289"/>
        <end position="326"/>
    </location>
</feature>
<dbReference type="SUPFAM" id="SSF47170">
    <property type="entry name" value="Aspartate receptor, ligand-binding domain"/>
    <property type="match status" value="1"/>
</dbReference>
<dbReference type="GO" id="GO:0006935">
    <property type="term" value="P:chemotaxis"/>
    <property type="evidence" value="ECO:0007669"/>
    <property type="project" value="UniProtKB-KW"/>
</dbReference>
<evidence type="ECO:0000256" key="1">
    <source>
        <dbReference type="ARBA" id="ARBA00004429"/>
    </source>
</evidence>
<evidence type="ECO:0000256" key="11">
    <source>
        <dbReference type="PROSITE-ProRule" id="PRU00284"/>
    </source>
</evidence>
<dbReference type="GO" id="GO:0007165">
    <property type="term" value="P:signal transduction"/>
    <property type="evidence" value="ECO:0007669"/>
    <property type="project" value="UniProtKB-KW"/>
</dbReference>
<dbReference type="GO" id="GO:0005886">
    <property type="term" value="C:plasma membrane"/>
    <property type="evidence" value="ECO:0007669"/>
    <property type="project" value="UniProtKB-SubCell"/>
</dbReference>
<evidence type="ECO:0000256" key="12">
    <source>
        <dbReference type="SAM" id="Coils"/>
    </source>
</evidence>
<evidence type="ECO:0000256" key="5">
    <source>
        <dbReference type="ARBA" id="ARBA00022519"/>
    </source>
</evidence>
<keyword evidence="12" id="KW-0175">Coiled coil</keyword>
<dbReference type="Gene3D" id="1.20.120.30">
    <property type="entry name" value="Aspartate receptor, ligand-binding domain"/>
    <property type="match status" value="1"/>
</dbReference>
<keyword evidence="5" id="KW-0997">Cell inner membrane</keyword>
<dbReference type="Pfam" id="PF00015">
    <property type="entry name" value="MCPsignal"/>
    <property type="match status" value="1"/>
</dbReference>
<evidence type="ECO:0000256" key="8">
    <source>
        <dbReference type="ARBA" id="ARBA00023136"/>
    </source>
</evidence>
<dbReference type="AlphaFoldDB" id="A0A8J3AUS4"/>
<name>A0A8J3AUS4_9BURK</name>
<organism evidence="17 18">
    <name type="scientific">Oxalicibacterium solurbis</name>
    <dbReference type="NCBI Taxonomy" id="69280"/>
    <lineage>
        <taxon>Bacteria</taxon>
        <taxon>Pseudomonadati</taxon>
        <taxon>Pseudomonadota</taxon>
        <taxon>Betaproteobacteria</taxon>
        <taxon>Burkholderiales</taxon>
        <taxon>Oxalobacteraceae</taxon>
        <taxon>Oxalicibacterium</taxon>
    </lineage>
</organism>
<evidence type="ECO:0000256" key="14">
    <source>
        <dbReference type="SAM" id="Phobius"/>
    </source>
</evidence>
<dbReference type="InterPro" id="IPR003660">
    <property type="entry name" value="HAMP_dom"/>
</dbReference>
<accession>A0A8J3AUS4</accession>
<dbReference type="Gene3D" id="1.10.287.950">
    <property type="entry name" value="Methyl-accepting chemotaxis protein"/>
    <property type="match status" value="1"/>
</dbReference>
<proteinExistence type="inferred from homology"/>
<dbReference type="InterPro" id="IPR051310">
    <property type="entry name" value="MCP_chemotaxis"/>
</dbReference>
<keyword evidence="2" id="KW-1003">Cell membrane</keyword>
<evidence type="ECO:0000256" key="3">
    <source>
        <dbReference type="ARBA" id="ARBA00022481"/>
    </source>
</evidence>
<evidence type="ECO:0000256" key="6">
    <source>
        <dbReference type="ARBA" id="ARBA00022692"/>
    </source>
</evidence>
<dbReference type="EMBL" id="BMDP01000002">
    <property type="protein sequence ID" value="GGI54024.1"/>
    <property type="molecule type" value="Genomic_DNA"/>
</dbReference>
<feature type="transmembrane region" description="Helical" evidence="14">
    <location>
        <begin position="192"/>
        <end position="212"/>
    </location>
</feature>
<reference evidence="17" key="2">
    <citation type="submission" date="2020-09" db="EMBL/GenBank/DDBJ databases">
        <authorList>
            <person name="Sun Q."/>
            <person name="Sedlacek I."/>
        </authorList>
    </citation>
    <scope>NUCLEOTIDE SEQUENCE</scope>
    <source>
        <strain evidence="17">CCM 7664</strain>
    </source>
</reference>
<dbReference type="InterPro" id="IPR003122">
    <property type="entry name" value="Tar_rcpt_lig-bd"/>
</dbReference>
<feature type="transmembrane region" description="Helical" evidence="14">
    <location>
        <begin position="12"/>
        <end position="33"/>
    </location>
</feature>
<keyword evidence="8 14" id="KW-0472">Membrane</keyword>
<sequence length="572" mass="61030">MLKNVSIKLRLLLTMGFMGIMLIVGGAMGVIGLQTSNTTMQHMYMNELPSSDAINVMLTRLLQARAAINRVAMEPNDPNAEAQLKRAENFYAESDASWNKYLALPVESEEEGRLAKEVTEKRELYLKDGNQALIGALRAGRVEEATSILMTKMSPLYQNLSKSANALIDLQTKNAAAGYENSQHLFSLFRTAAIGGVLFGLLAVAISAFFLIRAINRPLEEMLQHFDAIASGDLTTKIEIKSNDEMGRLMRGLQLMQQRLTETVALVREGSVSIGTATTQIAAGNMDLSSRTEQQAASLEETASSMEELTSTVKQNEDNARQANQMAISASEVAARGGSVVSEVVDTMGSIDASAKKIVDIIGVIDGIAFQTNILALNAAVEAARAGEQGRGFAVVASEVRSLAQRSASAAKEIKTLIDDSVHKVDAGSKLVAQAGVTMKEVVDSVKHVTDIMGEILAASQEQSAGIEQVNTAISQMDQVTQQNAALVEEAAAAASSLEEQAAKLSATVSVFKVGNDQMHAQTAQVVSLQPRHKTLPPAAQKTAAAPAKVQRVANGAPAAVASRDEDDWEQF</sequence>